<accession>A0A410DRS4</accession>
<feature type="transmembrane region" description="Helical" evidence="9">
    <location>
        <begin position="188"/>
        <end position="204"/>
    </location>
</feature>
<keyword evidence="4 9" id="KW-0812">Transmembrane</keyword>
<dbReference type="PANTHER" id="PTHR30341:SF0">
    <property type="entry name" value="NA(+)_H(+) ANTIPORTER NHAA"/>
    <property type="match status" value="1"/>
</dbReference>
<evidence type="ECO:0000313" key="11">
    <source>
        <dbReference type="Proteomes" id="UP000286268"/>
    </source>
</evidence>
<feature type="transmembrane region" description="Helical" evidence="9">
    <location>
        <begin position="342"/>
        <end position="361"/>
    </location>
</feature>
<reference evidence="10 11" key="1">
    <citation type="submission" date="2018-01" db="EMBL/GenBank/DDBJ databases">
        <title>Genome Sequencing and Assembly of Anaerobacter polyendosporus strain CT4.</title>
        <authorList>
            <person name="Tachaapaikoon C."/>
            <person name="Sutheeworapong S."/>
            <person name="Jenjaroenpun P."/>
            <person name="Wongsurawat T."/>
            <person name="Nookeaw I."/>
            <person name="Cheawchanlertfa P."/>
            <person name="Kosugi A."/>
            <person name="Cheevadhanarak S."/>
            <person name="Ratanakhanokchai K."/>
        </authorList>
    </citation>
    <scope>NUCLEOTIDE SEQUENCE [LARGE SCALE GENOMIC DNA]</scope>
    <source>
        <strain evidence="10 11">CT4</strain>
    </source>
</reference>
<proteinExistence type="inferred from homology"/>
<dbReference type="Proteomes" id="UP000286268">
    <property type="component" value="Chromosome"/>
</dbReference>
<comment type="function">
    <text evidence="9">Na(+)/H(+) antiporter that extrudes sodium in exchange for external protons.</text>
</comment>
<comment type="catalytic activity">
    <reaction evidence="9">
        <text>Na(+)(in) + 2 H(+)(out) = Na(+)(out) + 2 H(+)(in)</text>
        <dbReference type="Rhea" id="RHEA:29251"/>
        <dbReference type="ChEBI" id="CHEBI:15378"/>
        <dbReference type="ChEBI" id="CHEBI:29101"/>
    </reaction>
</comment>
<keyword evidence="5 9" id="KW-1133">Transmembrane helix</keyword>
<dbReference type="NCBIfam" id="NF007111">
    <property type="entry name" value="PRK09560.1"/>
    <property type="match status" value="1"/>
</dbReference>
<feature type="transmembrane region" description="Helical" evidence="9">
    <location>
        <begin position="268"/>
        <end position="287"/>
    </location>
</feature>
<comment type="similarity">
    <text evidence="9">Belongs to the NhaA Na(+)/H(+) (TC 2.A.33) antiporter family.</text>
</comment>
<dbReference type="GO" id="GO:0005886">
    <property type="term" value="C:plasma membrane"/>
    <property type="evidence" value="ECO:0007669"/>
    <property type="project" value="UniProtKB-SubCell"/>
</dbReference>
<keyword evidence="2 9" id="KW-0050">Antiport</keyword>
<sequence length="402" mass="43141">MQNTLKDKNYNFFLNFFRSEASSGILLLACSIIAILAINSDFGPSYNEFLHKSLTIGYKEVSISMSIGHWINDGLMAIFFFVVGMEIKKEILIGELKSIKTTILPIAAAIAGMIVPSVIYAISNYNQPTIHGFGVPMATDIAFALGIISLAGKKAPKGIVVFLTALAIVDDLGAIIVIALFYSSELSWIYLLISAAIVCLLILANKLKVKAPAVFIMMGVILWFTVHKSGIHSTFAGVLLGMTIPGSRDEQEFEKSMLHRLETAISPWSSYLIMPLFALANAGVAISTNSISTIMATPVSIGIILGLFLGKQLGIFGISALLVKLKIAELPTGVNNKHLYGASILGGIGFTMSIFVSSLSFSDEAILSTAKMSIMVASLLSAIFGLLIFNLIKTEPEEASID</sequence>
<keyword evidence="9" id="KW-0406">Ion transport</keyword>
<dbReference type="RefSeq" id="WP_128212600.1">
    <property type="nucleotide sequence ID" value="NZ_CP025746.1"/>
</dbReference>
<evidence type="ECO:0000256" key="8">
    <source>
        <dbReference type="ARBA" id="ARBA00023201"/>
    </source>
</evidence>
<dbReference type="PANTHER" id="PTHR30341">
    <property type="entry name" value="SODIUM ION/PROTON ANTIPORTER NHAA-RELATED"/>
    <property type="match status" value="1"/>
</dbReference>
<keyword evidence="7 9" id="KW-0472">Membrane</keyword>
<feature type="transmembrane region" description="Helical" evidence="9">
    <location>
        <begin position="129"/>
        <end position="152"/>
    </location>
</feature>
<organism evidence="10 11">
    <name type="scientific">Clostridium manihotivorum</name>
    <dbReference type="NCBI Taxonomy" id="2320868"/>
    <lineage>
        <taxon>Bacteria</taxon>
        <taxon>Bacillati</taxon>
        <taxon>Bacillota</taxon>
        <taxon>Clostridia</taxon>
        <taxon>Eubacteriales</taxon>
        <taxon>Clostridiaceae</taxon>
        <taxon>Clostridium</taxon>
    </lineage>
</organism>
<dbReference type="Pfam" id="PF06965">
    <property type="entry name" value="Na_H_antiport_1"/>
    <property type="match status" value="1"/>
</dbReference>
<evidence type="ECO:0000256" key="6">
    <source>
        <dbReference type="ARBA" id="ARBA00023053"/>
    </source>
</evidence>
<feature type="transmembrane region" description="Helical" evidence="9">
    <location>
        <begin position="299"/>
        <end position="322"/>
    </location>
</feature>
<dbReference type="EMBL" id="CP025746">
    <property type="protein sequence ID" value="QAA31804.1"/>
    <property type="molecule type" value="Genomic_DNA"/>
</dbReference>
<evidence type="ECO:0000256" key="4">
    <source>
        <dbReference type="ARBA" id="ARBA00022692"/>
    </source>
</evidence>
<feature type="transmembrane region" description="Helical" evidence="9">
    <location>
        <begin position="373"/>
        <end position="392"/>
    </location>
</feature>
<keyword evidence="3 9" id="KW-1003">Cell membrane</keyword>
<name>A0A410DRS4_9CLOT</name>
<dbReference type="InterPro" id="IPR023171">
    <property type="entry name" value="Na/H_antiporter_dom_sf"/>
</dbReference>
<feature type="transmembrane region" description="Helical" evidence="9">
    <location>
        <begin position="159"/>
        <end position="182"/>
    </location>
</feature>
<dbReference type="Gene3D" id="1.20.1530.10">
    <property type="entry name" value="Na+/H+ antiporter like domain"/>
    <property type="match status" value="1"/>
</dbReference>
<dbReference type="NCBIfam" id="TIGR00773">
    <property type="entry name" value="NhaA"/>
    <property type="match status" value="1"/>
</dbReference>
<dbReference type="GO" id="GO:0006885">
    <property type="term" value="P:regulation of pH"/>
    <property type="evidence" value="ECO:0007669"/>
    <property type="project" value="UniProtKB-UniRule"/>
</dbReference>
<evidence type="ECO:0000256" key="9">
    <source>
        <dbReference type="HAMAP-Rule" id="MF_01844"/>
    </source>
</evidence>
<keyword evidence="9" id="KW-0813">Transport</keyword>
<evidence type="ECO:0000256" key="1">
    <source>
        <dbReference type="ARBA" id="ARBA00004429"/>
    </source>
</evidence>
<dbReference type="OrthoDB" id="9808135at2"/>
<comment type="subcellular location">
    <subcellularLocation>
        <location evidence="1">Cell inner membrane</location>
        <topology evidence="1">Multi-pass membrane protein</topology>
    </subcellularLocation>
    <subcellularLocation>
        <location evidence="9">Cell membrane</location>
        <topology evidence="9">Multi-pass membrane protein</topology>
    </subcellularLocation>
</comment>
<evidence type="ECO:0000256" key="7">
    <source>
        <dbReference type="ARBA" id="ARBA00023136"/>
    </source>
</evidence>
<feature type="transmembrane region" description="Helical" evidence="9">
    <location>
        <begin position="62"/>
        <end position="83"/>
    </location>
</feature>
<dbReference type="HAMAP" id="MF_01844">
    <property type="entry name" value="NhaA"/>
    <property type="match status" value="1"/>
</dbReference>
<protein>
    <recommendedName>
        <fullName evidence="9">Na(+)/H(+) antiporter NhaA</fullName>
    </recommendedName>
    <alternativeName>
        <fullName evidence="9">Sodium/proton antiporter NhaA</fullName>
    </alternativeName>
</protein>
<feature type="transmembrane region" description="Helical" evidence="9">
    <location>
        <begin position="211"/>
        <end position="231"/>
    </location>
</feature>
<feature type="transmembrane region" description="Helical" evidence="9">
    <location>
        <begin position="103"/>
        <end position="123"/>
    </location>
</feature>
<gene>
    <name evidence="9 10" type="primary">nhaA</name>
    <name evidence="10" type="ORF">C1I91_09175</name>
</gene>
<feature type="transmembrane region" description="Helical" evidence="9">
    <location>
        <begin position="21"/>
        <end position="42"/>
    </location>
</feature>
<evidence type="ECO:0000256" key="5">
    <source>
        <dbReference type="ARBA" id="ARBA00022989"/>
    </source>
</evidence>
<dbReference type="KEGG" id="cmah:C1I91_09175"/>
<dbReference type="NCBIfam" id="NF007112">
    <property type="entry name" value="PRK09561.1"/>
    <property type="match status" value="1"/>
</dbReference>
<dbReference type="GO" id="GO:0015385">
    <property type="term" value="F:sodium:proton antiporter activity"/>
    <property type="evidence" value="ECO:0007669"/>
    <property type="project" value="UniProtKB-UniRule"/>
</dbReference>
<keyword evidence="6 9" id="KW-0915">Sodium</keyword>
<dbReference type="AlphaFoldDB" id="A0A410DRS4"/>
<evidence type="ECO:0000256" key="2">
    <source>
        <dbReference type="ARBA" id="ARBA00022449"/>
    </source>
</evidence>
<evidence type="ECO:0000313" key="10">
    <source>
        <dbReference type="EMBL" id="QAA31804.1"/>
    </source>
</evidence>
<keyword evidence="8 9" id="KW-0739">Sodium transport</keyword>
<keyword evidence="11" id="KW-1185">Reference proteome</keyword>
<dbReference type="InterPro" id="IPR004670">
    <property type="entry name" value="NhaA"/>
</dbReference>
<evidence type="ECO:0000256" key="3">
    <source>
        <dbReference type="ARBA" id="ARBA00022475"/>
    </source>
</evidence>